<dbReference type="PANTHER" id="PTHR13016">
    <property type="entry name" value="AMMECR1 HOMOLOG"/>
    <property type="match status" value="1"/>
</dbReference>
<dbReference type="NCBIfam" id="TIGR04335">
    <property type="entry name" value="AmmeMemoSam_A"/>
    <property type="match status" value="1"/>
</dbReference>
<dbReference type="Gene3D" id="3.30.700.20">
    <property type="entry name" value="Hypothetical protein ph0010, domain 1"/>
    <property type="match status" value="1"/>
</dbReference>
<dbReference type="RefSeq" id="WP_214175618.1">
    <property type="nucleotide sequence ID" value="NZ_JAHCVK010000004.1"/>
</dbReference>
<evidence type="ECO:0000313" key="3">
    <source>
        <dbReference type="Proteomes" id="UP000756860"/>
    </source>
</evidence>
<dbReference type="InterPro" id="IPR036071">
    <property type="entry name" value="AMMECR1_dom_sf"/>
</dbReference>
<dbReference type="InterPro" id="IPR027623">
    <property type="entry name" value="AmmeMemoSam_A"/>
</dbReference>
<dbReference type="PROSITE" id="PS51112">
    <property type="entry name" value="AMMECR1"/>
    <property type="match status" value="1"/>
</dbReference>
<dbReference type="Proteomes" id="UP000756860">
    <property type="component" value="Unassembled WGS sequence"/>
</dbReference>
<comment type="caution">
    <text evidence="2">The sequence shown here is derived from an EMBL/GenBank/DDBJ whole genome shotgun (WGS) entry which is preliminary data.</text>
</comment>
<dbReference type="PANTHER" id="PTHR13016:SF0">
    <property type="entry name" value="AMME SYNDROME CANDIDATE GENE 1 PROTEIN"/>
    <property type="match status" value="1"/>
</dbReference>
<dbReference type="EMBL" id="JAHCVK010000004">
    <property type="protein sequence ID" value="MBT0653619.1"/>
    <property type="molecule type" value="Genomic_DNA"/>
</dbReference>
<dbReference type="InterPro" id="IPR027485">
    <property type="entry name" value="AMMECR1_N"/>
</dbReference>
<protein>
    <submittedName>
        <fullName evidence="2">AmmeMemoRadiSam system protein A</fullName>
    </submittedName>
</protein>
<feature type="domain" description="AMMECR1" evidence="1">
    <location>
        <begin position="8"/>
        <end position="180"/>
    </location>
</feature>
<name>A0ABS5SE15_9BACT</name>
<dbReference type="NCBIfam" id="TIGR00296">
    <property type="entry name" value="TIGR00296 family protein"/>
    <property type="match status" value="1"/>
</dbReference>
<dbReference type="Gene3D" id="3.30.1490.150">
    <property type="entry name" value="Hypothetical protein ph0010, domain 2"/>
    <property type="match status" value="1"/>
</dbReference>
<dbReference type="InterPro" id="IPR023473">
    <property type="entry name" value="AMMECR1"/>
</dbReference>
<sequence>MQSLLTSEEKQLLLEIGREAVVASVTDGKKTPRTVTQANLLAKRGCFVCIKINGALRGCIGNFTADIPLFQQVQEMAAAAATRDPRFYPMKPSDLNDFELEISVLSPLQSISSPDTIKVGLHGIYIEKNFSRGVLLPQVAVEQGWDRETFLRQTCLKAGLHENSWMEGAAISVFTAEVFS</sequence>
<dbReference type="SUPFAM" id="SSF143447">
    <property type="entry name" value="AMMECR1-like"/>
    <property type="match status" value="1"/>
</dbReference>
<proteinExistence type="predicted"/>
<reference evidence="2 3" key="1">
    <citation type="submission" date="2021-05" db="EMBL/GenBank/DDBJ databases">
        <title>The draft genome of Geobacter luticola JCM 17780.</title>
        <authorList>
            <person name="Xu Z."/>
            <person name="Masuda Y."/>
            <person name="Itoh H."/>
            <person name="Senoo K."/>
        </authorList>
    </citation>
    <scope>NUCLEOTIDE SEQUENCE [LARGE SCALE GENOMIC DNA]</scope>
    <source>
        <strain evidence="2 3">JCM 17780</strain>
    </source>
</reference>
<evidence type="ECO:0000313" key="2">
    <source>
        <dbReference type="EMBL" id="MBT0653619.1"/>
    </source>
</evidence>
<dbReference type="InterPro" id="IPR002733">
    <property type="entry name" value="AMMECR1_domain"/>
</dbReference>
<dbReference type="Pfam" id="PF01871">
    <property type="entry name" value="AMMECR1"/>
    <property type="match status" value="1"/>
</dbReference>
<keyword evidence="3" id="KW-1185">Reference proteome</keyword>
<organism evidence="2 3">
    <name type="scientific">Geomobilimonas luticola</name>
    <dbReference type="NCBI Taxonomy" id="1114878"/>
    <lineage>
        <taxon>Bacteria</taxon>
        <taxon>Pseudomonadati</taxon>
        <taxon>Thermodesulfobacteriota</taxon>
        <taxon>Desulfuromonadia</taxon>
        <taxon>Geobacterales</taxon>
        <taxon>Geobacteraceae</taxon>
        <taxon>Geomobilimonas</taxon>
    </lineage>
</organism>
<gene>
    <name evidence="2" type="primary">amrA</name>
    <name evidence="2" type="ORF">KI810_11170</name>
</gene>
<accession>A0ABS5SE15</accession>
<evidence type="ECO:0000259" key="1">
    <source>
        <dbReference type="PROSITE" id="PS51112"/>
    </source>
</evidence>